<dbReference type="AlphaFoldDB" id="A0A7S1ID39"/>
<dbReference type="EMBL" id="HBGA01053749">
    <property type="protein sequence ID" value="CAD9008682.1"/>
    <property type="molecule type" value="Transcribed_RNA"/>
</dbReference>
<accession>A0A7S1ID39</accession>
<sequence length="116" mass="12629">MLTKGGRGVGLEDRKKQTQFCGAYRWLAAKEQGPTTWWHMLAHAAACASVCMPPQGARKGQMGLQVSAHTSSFPSLSFLWCTPVCADPIRHQHPEHTMQMTGDLGLFLLGLPAHSA</sequence>
<evidence type="ECO:0000313" key="1">
    <source>
        <dbReference type="EMBL" id="CAD9008682.1"/>
    </source>
</evidence>
<name>A0A7S1ID39_9EUGL</name>
<proteinExistence type="predicted"/>
<gene>
    <name evidence="1" type="ORF">EGYM00392_LOCUS19776</name>
</gene>
<organism evidence="1">
    <name type="scientific">Eutreptiella gymnastica</name>
    <dbReference type="NCBI Taxonomy" id="73025"/>
    <lineage>
        <taxon>Eukaryota</taxon>
        <taxon>Discoba</taxon>
        <taxon>Euglenozoa</taxon>
        <taxon>Euglenida</taxon>
        <taxon>Spirocuta</taxon>
        <taxon>Euglenophyceae</taxon>
        <taxon>Eutreptiales</taxon>
        <taxon>Eutreptiaceae</taxon>
        <taxon>Eutreptiella</taxon>
    </lineage>
</organism>
<protein>
    <submittedName>
        <fullName evidence="1">Uncharacterized protein</fullName>
    </submittedName>
</protein>
<reference evidence="1" key="1">
    <citation type="submission" date="2021-01" db="EMBL/GenBank/DDBJ databases">
        <authorList>
            <person name="Corre E."/>
            <person name="Pelletier E."/>
            <person name="Niang G."/>
            <person name="Scheremetjew M."/>
            <person name="Finn R."/>
            <person name="Kale V."/>
            <person name="Holt S."/>
            <person name="Cochrane G."/>
            <person name="Meng A."/>
            <person name="Brown T."/>
            <person name="Cohen L."/>
        </authorList>
    </citation>
    <scope>NUCLEOTIDE SEQUENCE</scope>
    <source>
        <strain evidence="1">NIES-381</strain>
    </source>
</reference>